<dbReference type="GO" id="GO:0032587">
    <property type="term" value="C:ruffle membrane"/>
    <property type="evidence" value="ECO:0007669"/>
    <property type="project" value="TreeGrafter"/>
</dbReference>
<name>A0A2G8LRB6_STIJA</name>
<keyword evidence="8 11" id="KW-0727">SH2 domain</keyword>
<dbReference type="Gene3D" id="3.30.505.10">
    <property type="entry name" value="SH2 domain"/>
    <property type="match status" value="2"/>
</dbReference>
<dbReference type="Pfam" id="PF00387">
    <property type="entry name" value="PI-PLC-Y"/>
    <property type="match status" value="1"/>
</dbReference>
<evidence type="ECO:0000256" key="4">
    <source>
        <dbReference type="ARBA" id="ARBA00022737"/>
    </source>
</evidence>
<dbReference type="Gene3D" id="2.30.30.40">
    <property type="entry name" value="SH3 Domains"/>
    <property type="match status" value="1"/>
</dbReference>
<dbReference type="PANTHER" id="PTHR10336:SF159">
    <property type="entry name" value="1-PHOSPHATIDYLINOSITOL 4,5-BISPHOSPHATE PHOSPHODIESTERASE GAMMA"/>
    <property type="match status" value="1"/>
</dbReference>
<dbReference type="Gene3D" id="3.20.20.190">
    <property type="entry name" value="Phosphatidylinositol (PI) phosphodiesterase"/>
    <property type="match status" value="1"/>
</dbReference>
<dbReference type="SMART" id="SM00233">
    <property type="entry name" value="PH"/>
    <property type="match status" value="2"/>
</dbReference>
<evidence type="ECO:0000259" key="19">
    <source>
        <dbReference type="PROSITE" id="PS50008"/>
    </source>
</evidence>
<dbReference type="PRINTS" id="PR00390">
    <property type="entry name" value="PHPHLIPASEC"/>
</dbReference>
<dbReference type="SMART" id="SM00149">
    <property type="entry name" value="PLCYc"/>
    <property type="match status" value="1"/>
</dbReference>
<dbReference type="SUPFAM" id="SSF101912">
    <property type="entry name" value="Sema domain"/>
    <property type="match status" value="1"/>
</dbReference>
<dbReference type="GO" id="GO:0004435">
    <property type="term" value="F:phosphatidylinositol-4,5-bisphosphate phospholipase C activity"/>
    <property type="evidence" value="ECO:0007669"/>
    <property type="project" value="UniProtKB-EC"/>
</dbReference>
<dbReference type="InterPro" id="IPR017946">
    <property type="entry name" value="PLC-like_Pdiesterase_TIM-brl"/>
</dbReference>
<dbReference type="Gene3D" id="2.60.40.150">
    <property type="entry name" value="C2 domain"/>
    <property type="match status" value="1"/>
</dbReference>
<dbReference type="InterPro" id="IPR001849">
    <property type="entry name" value="PH_domain"/>
</dbReference>
<keyword evidence="21" id="KW-1185">Reference proteome</keyword>
<evidence type="ECO:0000259" key="17">
    <source>
        <dbReference type="PROSITE" id="PS50003"/>
    </source>
</evidence>
<evidence type="ECO:0000259" key="16">
    <source>
        <dbReference type="PROSITE" id="PS50002"/>
    </source>
</evidence>
<evidence type="ECO:0000256" key="3">
    <source>
        <dbReference type="ARBA" id="ARBA00022443"/>
    </source>
</evidence>
<dbReference type="Pfam" id="PF00168">
    <property type="entry name" value="C2"/>
    <property type="match status" value="1"/>
</dbReference>
<keyword evidence="7 13" id="KW-0442">Lipid degradation</keyword>
<dbReference type="Gene3D" id="2.30.29.30">
    <property type="entry name" value="Pleckstrin-homology domain (PH domain)/Phosphotyrosine-binding domain (PTB)"/>
    <property type="match status" value="1"/>
</dbReference>
<feature type="domain" description="PH" evidence="17">
    <location>
        <begin position="456"/>
        <end position="587"/>
    </location>
</feature>
<dbReference type="SMART" id="SM00326">
    <property type="entry name" value="SH3"/>
    <property type="match status" value="1"/>
</dbReference>
<comment type="cofactor">
    <cofactor evidence="1">
        <name>Ca(2+)</name>
        <dbReference type="ChEBI" id="CHEBI:29108"/>
    </cofactor>
</comment>
<keyword evidence="10" id="KW-0807">Transducer</keyword>
<dbReference type="InterPro" id="IPR001452">
    <property type="entry name" value="SH3_domain"/>
</dbReference>
<dbReference type="FunFam" id="3.30.505.10:FF:000011">
    <property type="entry name" value="1-phosphatidylinositol 4,5-bisphosphate phosphodiesterase gamma"/>
    <property type="match status" value="1"/>
</dbReference>
<dbReference type="STRING" id="307972.A0A2G8LRB6"/>
<dbReference type="FunFam" id="2.30.30.40:FF:000119">
    <property type="entry name" value="1-phosphatidylinositol 4,5-bisphosphate phosphodiesterase gamma"/>
    <property type="match status" value="1"/>
</dbReference>
<dbReference type="InterPro" id="IPR000980">
    <property type="entry name" value="SH2"/>
</dbReference>
<dbReference type="Pfam" id="PF00017">
    <property type="entry name" value="SH2"/>
    <property type="match status" value="2"/>
</dbReference>
<dbReference type="PROSITE" id="PS50004">
    <property type="entry name" value="C2"/>
    <property type="match status" value="1"/>
</dbReference>
<dbReference type="InterPro" id="IPR036028">
    <property type="entry name" value="SH3-like_dom_sf"/>
</dbReference>
<evidence type="ECO:0000256" key="2">
    <source>
        <dbReference type="ARBA" id="ARBA00012368"/>
    </source>
</evidence>
<evidence type="ECO:0000256" key="11">
    <source>
        <dbReference type="PROSITE-ProRule" id="PRU00191"/>
    </source>
</evidence>
<dbReference type="GO" id="GO:0046488">
    <property type="term" value="P:phosphatidylinositol metabolic process"/>
    <property type="evidence" value="ECO:0007669"/>
    <property type="project" value="TreeGrafter"/>
</dbReference>
<evidence type="ECO:0000256" key="9">
    <source>
        <dbReference type="ARBA" id="ARBA00023098"/>
    </source>
</evidence>
<dbReference type="AlphaFoldDB" id="A0A2G8LRB6"/>
<organism evidence="20 21">
    <name type="scientific">Stichopus japonicus</name>
    <name type="common">Sea cucumber</name>
    <dbReference type="NCBI Taxonomy" id="307972"/>
    <lineage>
        <taxon>Eukaryota</taxon>
        <taxon>Metazoa</taxon>
        <taxon>Echinodermata</taxon>
        <taxon>Eleutherozoa</taxon>
        <taxon>Echinozoa</taxon>
        <taxon>Holothuroidea</taxon>
        <taxon>Aspidochirotacea</taxon>
        <taxon>Aspidochirotida</taxon>
        <taxon>Stichopodidae</taxon>
        <taxon>Apostichopus</taxon>
    </lineage>
</organism>
<evidence type="ECO:0000256" key="10">
    <source>
        <dbReference type="ARBA" id="ARBA00023224"/>
    </source>
</evidence>
<gene>
    <name evidence="20" type="ORF">BSL78_00344</name>
</gene>
<keyword evidence="6" id="KW-0106">Calcium</keyword>
<dbReference type="PROSITE" id="PS50002">
    <property type="entry name" value="SH3"/>
    <property type="match status" value="1"/>
</dbReference>
<dbReference type="SUPFAM" id="SSF50729">
    <property type="entry name" value="PH domain-like"/>
    <property type="match status" value="1"/>
</dbReference>
<dbReference type="InterPro" id="IPR035892">
    <property type="entry name" value="C2_domain_sf"/>
</dbReference>
<comment type="catalytic activity">
    <reaction evidence="13">
        <text>a 1,2-diacyl-sn-glycero-3-phospho-(1D-myo-inositol-4,5-bisphosphate) + H2O = 1D-myo-inositol 1,4,5-trisphosphate + a 1,2-diacyl-sn-glycerol + H(+)</text>
        <dbReference type="Rhea" id="RHEA:33179"/>
        <dbReference type="ChEBI" id="CHEBI:15377"/>
        <dbReference type="ChEBI" id="CHEBI:15378"/>
        <dbReference type="ChEBI" id="CHEBI:17815"/>
        <dbReference type="ChEBI" id="CHEBI:58456"/>
        <dbReference type="ChEBI" id="CHEBI:203600"/>
        <dbReference type="EC" id="3.1.4.11"/>
    </reaction>
</comment>
<dbReference type="Proteomes" id="UP000230750">
    <property type="component" value="Unassembled WGS sequence"/>
</dbReference>
<dbReference type="PROSITE" id="PS50003">
    <property type="entry name" value="PH_DOMAIN"/>
    <property type="match status" value="1"/>
</dbReference>
<evidence type="ECO:0000256" key="12">
    <source>
        <dbReference type="PROSITE-ProRule" id="PRU00192"/>
    </source>
</evidence>
<feature type="domain" description="SH2" evidence="15">
    <location>
        <begin position="323"/>
        <end position="422"/>
    </location>
</feature>
<dbReference type="Pfam" id="PF00018">
    <property type="entry name" value="SH3_1"/>
    <property type="match status" value="1"/>
</dbReference>
<sequence length="925" mass="107103">MNVKAVSKDYLLGGGEDFQFTSIAVAVDGNDTIAIMGTSDGSLMKLIAGWSRRSSIHLPRSHSYYQNKVFRRFEYYQRTCLCNYRTHFSLSRLRGTLLLPSVNELKGKIMIKHKKLPDRNSEVFTIRVEEATERDVSDAIKSGRLLLRDIDQEWKPHYCVLTEQRLLFSPVSDNIDNNDDDDDTSQLGNNATPDDELHFSEPWFHGKIEKVGDLQPRVVAEELLTKYQKGDGTFLVRDSDTFKGDYTLSFWTNDQNVRKIQHVHIKKRNVRGQTVFSVSNSARFESLYSLIMYYREHPLIGANVRTCLTETVRQRNNHEKQQWFHSKLSRNQAEDMLTRIHRDGAYLVRKSERESEPSQYPSGKTMEYKVKERAEGKIKHCRIKQEGRLFTIGNAQFESLTKLVEHYGKHALYRKMKLKYPVSEEMNPDAAAIYDANPELYMDPNQFVPKVCVKALYDYRAQRDDELSFCKHAIIYNVDKQDHAWWKGDYGSKIQMWFPENYVEECIEPRSEYTGPNQQTSLESEQKGTVDIGGCTVEMVMQQRSRQAFVFRIVEPQEKGPRPTIELASESAEDMEEWCQCIQHAAVKAEEIMIDQKAKERKLRIAKEFSDLVVYFRTVPFTEDIPARKYYEMSSFPETKVERFLFPGKSKILKMYNSHQVSRTYPKGQRIDSSNYDPVPIWNCGVQMVSLNYQTPDRHMQVSESLFRKNGRCGYVLKPKCMMDANFDPFDSKTLQNVKPIHITIHIISARHLQKSGRGVASPFVEVEVFGCDYDNGNKYKTGTKADNGLNPVFEESCEFDVLNPELAFLRFVVHDEDMFGDPNFLGQATFPLQCIRTGFRSVPLMNSYSEEMDLAALLVQVEIRYMGECDDVGLYDSIKFLQGKTEQLSTMLRGEQLASQEARIKELELRKCQEKLSQLKEARQ</sequence>
<evidence type="ECO:0000256" key="1">
    <source>
        <dbReference type="ARBA" id="ARBA00001913"/>
    </source>
</evidence>
<dbReference type="PROSITE" id="PS50008">
    <property type="entry name" value="PIPLC_Y_DOMAIN"/>
    <property type="match status" value="1"/>
</dbReference>
<dbReference type="EMBL" id="MRZV01000006">
    <property type="protein sequence ID" value="PIK62764.1"/>
    <property type="molecule type" value="Genomic_DNA"/>
</dbReference>
<comment type="caution">
    <text evidence="20">The sequence shown here is derived from an EMBL/GenBank/DDBJ whole genome shotgun (WGS) entry which is preliminary data.</text>
</comment>
<proteinExistence type="predicted"/>
<dbReference type="InterPro" id="IPR036352">
    <property type="entry name" value="Semap_dom_sf"/>
</dbReference>
<feature type="domain" description="C2" evidence="18">
    <location>
        <begin position="724"/>
        <end position="847"/>
    </location>
</feature>
<accession>A0A2G8LRB6</accession>
<dbReference type="InterPro" id="IPR000008">
    <property type="entry name" value="C2_dom"/>
</dbReference>
<feature type="domain" description="PI-PLC Y-box" evidence="19">
    <location>
        <begin position="609"/>
        <end position="722"/>
    </location>
</feature>
<dbReference type="GO" id="GO:0051209">
    <property type="term" value="P:release of sequestered calcium ion into cytosol"/>
    <property type="evidence" value="ECO:0007669"/>
    <property type="project" value="TreeGrafter"/>
</dbReference>
<dbReference type="CDD" id="cd00275">
    <property type="entry name" value="C2_PLC_like"/>
    <property type="match status" value="1"/>
</dbReference>
<keyword evidence="5 13" id="KW-0378">Hydrolase</keyword>
<evidence type="ECO:0000256" key="8">
    <source>
        <dbReference type="ARBA" id="ARBA00022999"/>
    </source>
</evidence>
<dbReference type="InterPro" id="IPR001711">
    <property type="entry name" value="PLipase_C_Pinositol-sp_Y"/>
</dbReference>
<dbReference type="SMART" id="SM00252">
    <property type="entry name" value="SH2"/>
    <property type="match status" value="2"/>
</dbReference>
<dbReference type="PANTHER" id="PTHR10336">
    <property type="entry name" value="PHOSPHOINOSITIDE-SPECIFIC PHOSPHOLIPASE C FAMILY PROTEIN"/>
    <property type="match status" value="1"/>
</dbReference>
<dbReference type="SMART" id="SM00239">
    <property type="entry name" value="C2"/>
    <property type="match status" value="1"/>
</dbReference>
<dbReference type="SUPFAM" id="SSF51695">
    <property type="entry name" value="PLC-like phosphodiesterases"/>
    <property type="match status" value="1"/>
</dbReference>
<feature type="domain" description="SH3" evidence="16">
    <location>
        <begin position="448"/>
        <end position="508"/>
    </location>
</feature>
<feature type="region of interest" description="Disordered" evidence="14">
    <location>
        <begin position="172"/>
        <end position="192"/>
    </location>
</feature>
<dbReference type="InterPro" id="IPR015943">
    <property type="entry name" value="WD40/YVTN_repeat-like_dom_sf"/>
</dbReference>
<dbReference type="InterPro" id="IPR036860">
    <property type="entry name" value="SH2_dom_sf"/>
</dbReference>
<evidence type="ECO:0000256" key="13">
    <source>
        <dbReference type="RuleBase" id="RU361133"/>
    </source>
</evidence>
<dbReference type="PROSITE" id="PS50001">
    <property type="entry name" value="SH2"/>
    <property type="match status" value="2"/>
</dbReference>
<feature type="domain" description="SH2" evidence="15">
    <location>
        <begin position="203"/>
        <end position="312"/>
    </location>
</feature>
<dbReference type="EC" id="3.1.4.11" evidence="2 13"/>
<protein>
    <recommendedName>
        <fullName evidence="2 13">Phosphoinositide phospholipase C</fullName>
        <ecNumber evidence="2 13">3.1.4.11</ecNumber>
    </recommendedName>
</protein>
<dbReference type="SUPFAM" id="SSF49562">
    <property type="entry name" value="C2 domain (Calcium/lipid-binding domain, CaLB)"/>
    <property type="match status" value="1"/>
</dbReference>
<evidence type="ECO:0000259" key="18">
    <source>
        <dbReference type="PROSITE" id="PS50004"/>
    </source>
</evidence>
<dbReference type="GO" id="GO:0010634">
    <property type="term" value="P:positive regulation of epithelial cell migration"/>
    <property type="evidence" value="ECO:0007669"/>
    <property type="project" value="TreeGrafter"/>
</dbReference>
<evidence type="ECO:0000256" key="7">
    <source>
        <dbReference type="ARBA" id="ARBA00022963"/>
    </source>
</evidence>
<evidence type="ECO:0000256" key="14">
    <source>
        <dbReference type="SAM" id="MobiDB-lite"/>
    </source>
</evidence>
<dbReference type="SUPFAM" id="SSF50044">
    <property type="entry name" value="SH3-domain"/>
    <property type="match status" value="1"/>
</dbReference>
<evidence type="ECO:0000256" key="6">
    <source>
        <dbReference type="ARBA" id="ARBA00022837"/>
    </source>
</evidence>
<evidence type="ECO:0000259" key="15">
    <source>
        <dbReference type="PROSITE" id="PS50001"/>
    </source>
</evidence>
<dbReference type="Gene3D" id="2.130.10.10">
    <property type="entry name" value="YVTN repeat-like/Quinoprotein amine dehydrogenase"/>
    <property type="match status" value="1"/>
</dbReference>
<dbReference type="Pfam" id="PF00169">
    <property type="entry name" value="PH"/>
    <property type="match status" value="1"/>
</dbReference>
<keyword evidence="3 12" id="KW-0728">SH3 domain</keyword>
<dbReference type="GO" id="GO:0016042">
    <property type="term" value="P:lipid catabolic process"/>
    <property type="evidence" value="ECO:0007669"/>
    <property type="project" value="UniProtKB-KW"/>
</dbReference>
<evidence type="ECO:0000256" key="5">
    <source>
        <dbReference type="ARBA" id="ARBA00022801"/>
    </source>
</evidence>
<dbReference type="PRINTS" id="PR00401">
    <property type="entry name" value="SH2DOMAIN"/>
</dbReference>
<keyword evidence="4" id="KW-0677">Repeat</keyword>
<dbReference type="SUPFAM" id="SSF55550">
    <property type="entry name" value="SH2 domain"/>
    <property type="match status" value="2"/>
</dbReference>
<dbReference type="GO" id="GO:0048015">
    <property type="term" value="P:phosphatidylinositol-mediated signaling"/>
    <property type="evidence" value="ECO:0007669"/>
    <property type="project" value="TreeGrafter"/>
</dbReference>
<dbReference type="OrthoDB" id="269822at2759"/>
<dbReference type="InterPro" id="IPR001192">
    <property type="entry name" value="PI-PLC_fam"/>
</dbReference>
<dbReference type="InterPro" id="IPR011993">
    <property type="entry name" value="PH-like_dom_sf"/>
</dbReference>
<dbReference type="CDD" id="cd11825">
    <property type="entry name" value="SH3_PLCgamma"/>
    <property type="match status" value="1"/>
</dbReference>
<reference evidence="20 21" key="1">
    <citation type="journal article" date="2017" name="PLoS Biol.">
        <title>The sea cucumber genome provides insights into morphological evolution and visceral regeneration.</title>
        <authorList>
            <person name="Zhang X."/>
            <person name="Sun L."/>
            <person name="Yuan J."/>
            <person name="Sun Y."/>
            <person name="Gao Y."/>
            <person name="Zhang L."/>
            <person name="Li S."/>
            <person name="Dai H."/>
            <person name="Hamel J.F."/>
            <person name="Liu C."/>
            <person name="Yu Y."/>
            <person name="Liu S."/>
            <person name="Lin W."/>
            <person name="Guo K."/>
            <person name="Jin S."/>
            <person name="Xu P."/>
            <person name="Storey K.B."/>
            <person name="Huan P."/>
            <person name="Zhang T."/>
            <person name="Zhou Y."/>
            <person name="Zhang J."/>
            <person name="Lin C."/>
            <person name="Li X."/>
            <person name="Xing L."/>
            <person name="Huo D."/>
            <person name="Sun M."/>
            <person name="Wang L."/>
            <person name="Mercier A."/>
            <person name="Li F."/>
            <person name="Yang H."/>
            <person name="Xiang J."/>
        </authorList>
    </citation>
    <scope>NUCLEOTIDE SEQUENCE [LARGE SCALE GENOMIC DNA]</scope>
    <source>
        <strain evidence="20">Shaxun</strain>
        <tissue evidence="20">Muscle</tissue>
    </source>
</reference>
<evidence type="ECO:0000313" key="21">
    <source>
        <dbReference type="Proteomes" id="UP000230750"/>
    </source>
</evidence>
<keyword evidence="9 13" id="KW-0443">Lipid metabolism</keyword>
<evidence type="ECO:0000313" key="20">
    <source>
        <dbReference type="EMBL" id="PIK62764.1"/>
    </source>
</evidence>